<organism evidence="1 2">
    <name type="scientific">Trifolium medium</name>
    <dbReference type="NCBI Taxonomy" id="97028"/>
    <lineage>
        <taxon>Eukaryota</taxon>
        <taxon>Viridiplantae</taxon>
        <taxon>Streptophyta</taxon>
        <taxon>Embryophyta</taxon>
        <taxon>Tracheophyta</taxon>
        <taxon>Spermatophyta</taxon>
        <taxon>Magnoliopsida</taxon>
        <taxon>eudicotyledons</taxon>
        <taxon>Gunneridae</taxon>
        <taxon>Pentapetalae</taxon>
        <taxon>rosids</taxon>
        <taxon>fabids</taxon>
        <taxon>Fabales</taxon>
        <taxon>Fabaceae</taxon>
        <taxon>Papilionoideae</taxon>
        <taxon>50 kb inversion clade</taxon>
        <taxon>NPAAA clade</taxon>
        <taxon>Hologalegina</taxon>
        <taxon>IRL clade</taxon>
        <taxon>Trifolieae</taxon>
        <taxon>Trifolium</taxon>
    </lineage>
</organism>
<evidence type="ECO:0000313" key="2">
    <source>
        <dbReference type="Proteomes" id="UP000265520"/>
    </source>
</evidence>
<proteinExistence type="predicted"/>
<protein>
    <submittedName>
        <fullName evidence="1">TMV resistance protein N</fullName>
    </submittedName>
</protein>
<reference evidence="1 2" key="1">
    <citation type="journal article" date="2018" name="Front. Plant Sci.">
        <title>Red Clover (Trifolium pratense) and Zigzag Clover (T. medium) - A Picture of Genomic Similarities and Differences.</title>
        <authorList>
            <person name="Dluhosova J."/>
            <person name="Istvanek J."/>
            <person name="Nedelnik J."/>
            <person name="Repkova J."/>
        </authorList>
    </citation>
    <scope>NUCLEOTIDE SEQUENCE [LARGE SCALE GENOMIC DNA]</scope>
    <source>
        <strain evidence="2">cv. 10/8</strain>
        <tissue evidence="1">Leaf</tissue>
    </source>
</reference>
<evidence type="ECO:0000313" key="1">
    <source>
        <dbReference type="EMBL" id="MCI05701.1"/>
    </source>
</evidence>
<dbReference type="EMBL" id="LXQA010059462">
    <property type="protein sequence ID" value="MCI05701.1"/>
    <property type="molecule type" value="Genomic_DNA"/>
</dbReference>
<name>A0A392P0X8_9FABA</name>
<sequence>MLMIQGLTTNDSGEIFLPGDNYPSWLAYTGEGPSVHFQVPEDSDRCMKGITLCVVYSSTSENMATDCLASVLIINYTKFNIHIYKRDTLMSFNDEDWKKVKSNLGPGDNVEIYVVAFGHELIVKETAVYLIYDQSITMEIDADEKDVLKNDVDAKSK</sequence>
<dbReference type="Proteomes" id="UP000265520">
    <property type="component" value="Unassembled WGS sequence"/>
</dbReference>
<comment type="caution">
    <text evidence="1">The sequence shown here is derived from an EMBL/GenBank/DDBJ whole genome shotgun (WGS) entry which is preliminary data.</text>
</comment>
<keyword evidence="2" id="KW-1185">Reference proteome</keyword>
<accession>A0A392P0X8</accession>
<feature type="non-terminal residue" evidence="1">
    <location>
        <position position="157"/>
    </location>
</feature>
<dbReference type="AlphaFoldDB" id="A0A392P0X8"/>